<feature type="signal peptide" evidence="2">
    <location>
        <begin position="1"/>
        <end position="26"/>
    </location>
</feature>
<dbReference type="SUPFAM" id="SSF56436">
    <property type="entry name" value="C-type lectin-like"/>
    <property type="match status" value="1"/>
</dbReference>
<proteinExistence type="predicted"/>
<evidence type="ECO:0000313" key="6">
    <source>
        <dbReference type="Proteomes" id="UP001652504"/>
    </source>
</evidence>
<comment type="caution">
    <text evidence="5">The sequence shown here is derived from an EMBL/GenBank/DDBJ whole genome shotgun (WGS) entry which is preliminary data.</text>
</comment>
<dbReference type="InterPro" id="IPR013229">
    <property type="entry name" value="PEGA"/>
</dbReference>
<dbReference type="InterPro" id="IPR016187">
    <property type="entry name" value="CTDL_fold"/>
</dbReference>
<dbReference type="InterPro" id="IPR005532">
    <property type="entry name" value="SUMF_dom"/>
</dbReference>
<evidence type="ECO:0000259" key="4">
    <source>
        <dbReference type="Pfam" id="PF08308"/>
    </source>
</evidence>
<dbReference type="Proteomes" id="UP001652504">
    <property type="component" value="Unassembled WGS sequence"/>
</dbReference>
<feature type="coiled-coil region" evidence="1">
    <location>
        <begin position="120"/>
        <end position="164"/>
    </location>
</feature>
<feature type="coiled-coil region" evidence="1">
    <location>
        <begin position="31"/>
        <end position="79"/>
    </location>
</feature>
<keyword evidence="1" id="KW-0175">Coiled coil</keyword>
<dbReference type="RefSeq" id="WP_263713060.1">
    <property type="nucleotide sequence ID" value="NZ_JAOWKX010000007.1"/>
</dbReference>
<feature type="domain" description="PEGA" evidence="4">
    <location>
        <begin position="310"/>
        <end position="372"/>
    </location>
</feature>
<dbReference type="PANTHER" id="PTHR23150:SF19">
    <property type="entry name" value="FORMYLGLYCINE-GENERATING ENZYME"/>
    <property type="match status" value="1"/>
</dbReference>
<evidence type="ECO:0000313" key="5">
    <source>
        <dbReference type="EMBL" id="MCV2885776.1"/>
    </source>
</evidence>
<protein>
    <submittedName>
        <fullName evidence="5">SUMF1/EgtB/PvdO family nonheme iron enzyme</fullName>
    </submittedName>
</protein>
<dbReference type="InterPro" id="IPR042095">
    <property type="entry name" value="SUMF_sf"/>
</dbReference>
<organism evidence="5 6">
    <name type="scientific">Fluctibacter corallii</name>
    <dbReference type="NCBI Taxonomy" id="2984329"/>
    <lineage>
        <taxon>Bacteria</taxon>
        <taxon>Pseudomonadati</taxon>
        <taxon>Pseudomonadota</taxon>
        <taxon>Gammaproteobacteria</taxon>
        <taxon>Alteromonadales</taxon>
        <taxon>Alteromonadaceae</taxon>
        <taxon>Fluctibacter</taxon>
    </lineage>
</organism>
<name>A0ABT3AAR4_9ALTE</name>
<sequence>MNRIAHLALAVAVTLSSSVVVASANAADMSVTEIEQQIAQTQSDYDNYHKNLEAEEAVARELERELEALRENAALADVDRQAALIEMNLQYERMVEDPTLDITGVQKKYQEAVLAHKRLKDAITDKYNEWQNKLRAVEQLQVSKHSLLNTLESLKEKLNSARIDRLYAEFNRKNSVTVSHNVVCDRDETINKCMERGKNLAKQKASKRFLDELYDSLSDKVEAERRRSSSDAYVQVLRSEVTDSNFSGMGNFNVQMAVELQGNLKRNEGCQLLGLDKRYCVGAKNKAQDVAELVTETSTAVATDESVMHELTVRSNVYDDEVFIDGVSYGSTRLQIMLPAGEHDIEVVKRGFEPYRQTINLNETRTLRVDLERAKHTFAKGERIQDILAGDIPGPELVVIPAGTFRMGDINGVGLENERPVSTQDLMNSYGMSEFEVTVGDFEKFVEATSYVTEAEKTKGCAYYENGKAVWAEQRNWRAPGFVQTEKSPVVCVSVNDAQAYVDWLSEASTHRYRLPTEVEWEYAARAGTESDYWWGNGVGTDNANCGWCGSQWSNVSTAPVGAFERNDYGLYDTVGNVWEWSTSNRAQAGAVVRGGAWNFAPRLARVSTRMEIDPEFRSNYIGFRVLREQ</sequence>
<gene>
    <name evidence="5" type="ORF">OE749_13845</name>
</gene>
<dbReference type="Pfam" id="PF03781">
    <property type="entry name" value="FGE-sulfatase"/>
    <property type="match status" value="1"/>
</dbReference>
<feature type="domain" description="Sulfatase-modifying factor enzyme-like" evidence="3">
    <location>
        <begin position="395"/>
        <end position="628"/>
    </location>
</feature>
<evidence type="ECO:0000259" key="3">
    <source>
        <dbReference type="Pfam" id="PF03781"/>
    </source>
</evidence>
<dbReference type="EMBL" id="JAOWKX010000007">
    <property type="protein sequence ID" value="MCV2885776.1"/>
    <property type="molecule type" value="Genomic_DNA"/>
</dbReference>
<feature type="chain" id="PRO_5046940198" evidence="2">
    <location>
        <begin position="27"/>
        <end position="630"/>
    </location>
</feature>
<accession>A0ABT3AAR4</accession>
<keyword evidence="6" id="KW-1185">Reference proteome</keyword>
<dbReference type="PANTHER" id="PTHR23150">
    <property type="entry name" value="SULFATASE MODIFYING FACTOR 1, 2"/>
    <property type="match status" value="1"/>
</dbReference>
<dbReference type="InterPro" id="IPR051043">
    <property type="entry name" value="Sulfatase_Mod_Factor_Kinase"/>
</dbReference>
<evidence type="ECO:0000256" key="1">
    <source>
        <dbReference type="SAM" id="Coils"/>
    </source>
</evidence>
<reference evidence="5 6" key="1">
    <citation type="submission" date="2022-10" db="EMBL/GenBank/DDBJ databases">
        <title>Aestuariibacter sp. AA17 isolated from Montipora capitata coral fragment.</title>
        <authorList>
            <person name="Emsley S.A."/>
            <person name="Pfannmuller K.M."/>
            <person name="Loughran R.M."/>
            <person name="Shlafstein M."/>
            <person name="Papke E."/>
            <person name="Saw J.H."/>
            <person name="Ushijima B."/>
            <person name="Videau P."/>
        </authorList>
    </citation>
    <scope>NUCLEOTIDE SEQUENCE [LARGE SCALE GENOMIC DNA]</scope>
    <source>
        <strain evidence="5 6">AA17</strain>
    </source>
</reference>
<dbReference type="Pfam" id="PF08308">
    <property type="entry name" value="PEGA"/>
    <property type="match status" value="1"/>
</dbReference>
<evidence type="ECO:0000256" key="2">
    <source>
        <dbReference type="SAM" id="SignalP"/>
    </source>
</evidence>
<dbReference type="Gene3D" id="3.90.1580.10">
    <property type="entry name" value="paralog of FGE (formylglycine-generating enzyme)"/>
    <property type="match status" value="1"/>
</dbReference>
<keyword evidence="2" id="KW-0732">Signal</keyword>